<proteinExistence type="predicted"/>
<organism evidence="3">
    <name type="scientific">Tanacetum cinerariifolium</name>
    <name type="common">Dalmatian daisy</name>
    <name type="synonym">Chrysanthemum cinerariifolium</name>
    <dbReference type="NCBI Taxonomy" id="118510"/>
    <lineage>
        <taxon>Eukaryota</taxon>
        <taxon>Viridiplantae</taxon>
        <taxon>Streptophyta</taxon>
        <taxon>Embryophyta</taxon>
        <taxon>Tracheophyta</taxon>
        <taxon>Spermatophyta</taxon>
        <taxon>Magnoliopsida</taxon>
        <taxon>eudicotyledons</taxon>
        <taxon>Gunneridae</taxon>
        <taxon>Pentapetalae</taxon>
        <taxon>asterids</taxon>
        <taxon>campanulids</taxon>
        <taxon>Asterales</taxon>
        <taxon>Asteraceae</taxon>
        <taxon>Asteroideae</taxon>
        <taxon>Anthemideae</taxon>
        <taxon>Anthemidinae</taxon>
        <taxon>Tanacetum</taxon>
    </lineage>
</organism>
<dbReference type="InterPro" id="IPR056924">
    <property type="entry name" value="SH3_Tf2-1"/>
</dbReference>
<keyword evidence="3" id="KW-0808">Transferase</keyword>
<reference evidence="3" key="1">
    <citation type="journal article" date="2019" name="Sci. Rep.">
        <title>Draft genome of Tanacetum cinerariifolium, the natural source of mosquito coil.</title>
        <authorList>
            <person name="Yamashiro T."/>
            <person name="Shiraishi A."/>
            <person name="Satake H."/>
            <person name="Nakayama K."/>
        </authorList>
    </citation>
    <scope>NUCLEOTIDE SEQUENCE</scope>
</reference>
<feature type="compositionally biased region" description="Basic and acidic residues" evidence="1">
    <location>
        <begin position="94"/>
        <end position="103"/>
    </location>
</feature>
<accession>A0A6L2JIP2</accession>
<sequence>MNADELPEMDPYEEVAQQEQAHPLSPAYVPDPMELDEHVPVYVSEPEHPEYHALSDDDIQVKDDNEDLEKDPEEDPSEEHEPEDDDKDPEEDPNEKHESKGSEETEPFEEDEIAITPPPPRHHGERISIRPHTPMAASTQALIDAFASGSSPFPLPPTSPAYDQAQLGRKAAIIHRKDDILKEDMPPRRRFALTGSPPGCDVAESSAVAAARVPRSQYDFMDTVEAGQGLIRSPGHDTQTIARAADRAEDASYVSPWKGVIRFGKHGKLSPHYIGPFKILSRVCPVEYKLELPQELQGIHTTFHVSNLKKCLLDEYLIIPLDEVRVAEKLHFIEEPIEIMDMEVKQLKQSRIPIVKVQWNLSRGPKYTWEREGQMWKKHPHLFYFNRKRATR</sequence>
<evidence type="ECO:0000259" key="2">
    <source>
        <dbReference type="Pfam" id="PF24626"/>
    </source>
</evidence>
<feature type="compositionally biased region" description="Acidic residues" evidence="1">
    <location>
        <begin position="104"/>
        <end position="113"/>
    </location>
</feature>
<feature type="compositionally biased region" description="Acidic residues" evidence="1">
    <location>
        <begin position="1"/>
        <end position="13"/>
    </location>
</feature>
<evidence type="ECO:0000313" key="3">
    <source>
        <dbReference type="EMBL" id="GEU36542.1"/>
    </source>
</evidence>
<dbReference type="GO" id="GO:0003964">
    <property type="term" value="F:RNA-directed DNA polymerase activity"/>
    <property type="evidence" value="ECO:0007669"/>
    <property type="project" value="UniProtKB-KW"/>
</dbReference>
<dbReference type="PANTHER" id="PTHR46148:SF59">
    <property type="entry name" value="NUCLEOTIDYLTRANSFERASE, RIBONUCLEASE H"/>
    <property type="match status" value="1"/>
</dbReference>
<dbReference type="PANTHER" id="PTHR46148">
    <property type="entry name" value="CHROMO DOMAIN-CONTAINING PROTEIN"/>
    <property type="match status" value="1"/>
</dbReference>
<dbReference type="EMBL" id="BKCJ010000821">
    <property type="protein sequence ID" value="GEU36542.1"/>
    <property type="molecule type" value="Genomic_DNA"/>
</dbReference>
<keyword evidence="3" id="KW-0548">Nucleotidyltransferase</keyword>
<dbReference type="Pfam" id="PF24626">
    <property type="entry name" value="SH3_Tf2-1"/>
    <property type="match status" value="1"/>
</dbReference>
<feature type="domain" description="Tf2-1-like SH3-like" evidence="2">
    <location>
        <begin position="262"/>
        <end position="311"/>
    </location>
</feature>
<evidence type="ECO:0000256" key="1">
    <source>
        <dbReference type="SAM" id="MobiDB-lite"/>
    </source>
</evidence>
<keyword evidence="3" id="KW-0695">RNA-directed DNA polymerase</keyword>
<protein>
    <submittedName>
        <fullName evidence="3">Putative reverse transcriptase domain-containing protein</fullName>
    </submittedName>
</protein>
<name>A0A6L2JIP2_TANCI</name>
<feature type="region of interest" description="Disordered" evidence="1">
    <location>
        <begin position="1"/>
        <end position="127"/>
    </location>
</feature>
<dbReference type="AlphaFoldDB" id="A0A6L2JIP2"/>
<comment type="caution">
    <text evidence="3">The sequence shown here is derived from an EMBL/GenBank/DDBJ whole genome shotgun (WGS) entry which is preliminary data.</text>
</comment>
<feature type="compositionally biased region" description="Basic and acidic residues" evidence="1">
    <location>
        <begin position="35"/>
        <end position="63"/>
    </location>
</feature>
<gene>
    <name evidence="3" type="ORF">Tci_008520</name>
</gene>
<feature type="compositionally biased region" description="Acidic residues" evidence="1">
    <location>
        <begin position="64"/>
        <end position="93"/>
    </location>
</feature>